<name>A0A316ZBG0_9BASI</name>
<feature type="compositionally biased region" description="Basic and acidic residues" evidence="1">
    <location>
        <begin position="692"/>
        <end position="711"/>
    </location>
</feature>
<feature type="region of interest" description="Disordered" evidence="1">
    <location>
        <begin position="529"/>
        <end position="739"/>
    </location>
</feature>
<feature type="compositionally biased region" description="Acidic residues" evidence="1">
    <location>
        <begin position="482"/>
        <end position="509"/>
    </location>
</feature>
<gene>
    <name evidence="2" type="ORF">FA09DRAFT_360109</name>
</gene>
<evidence type="ECO:0000313" key="3">
    <source>
        <dbReference type="Proteomes" id="UP000245946"/>
    </source>
</evidence>
<organism evidence="2 3">
    <name type="scientific">Tilletiopsis washingtonensis</name>
    <dbReference type="NCBI Taxonomy" id="58919"/>
    <lineage>
        <taxon>Eukaryota</taxon>
        <taxon>Fungi</taxon>
        <taxon>Dikarya</taxon>
        <taxon>Basidiomycota</taxon>
        <taxon>Ustilaginomycotina</taxon>
        <taxon>Exobasidiomycetes</taxon>
        <taxon>Entylomatales</taxon>
        <taxon>Entylomatales incertae sedis</taxon>
        <taxon>Tilletiopsis</taxon>
    </lineage>
</organism>
<dbReference type="InterPro" id="IPR010770">
    <property type="entry name" value="Ecd"/>
</dbReference>
<proteinExistence type="predicted"/>
<feature type="region of interest" description="Disordered" evidence="1">
    <location>
        <begin position="760"/>
        <end position="905"/>
    </location>
</feature>
<dbReference type="Proteomes" id="UP000245946">
    <property type="component" value="Unassembled WGS sequence"/>
</dbReference>
<feature type="compositionally biased region" description="Acidic residues" evidence="1">
    <location>
        <begin position="712"/>
        <end position="736"/>
    </location>
</feature>
<feature type="region of interest" description="Disordered" evidence="1">
    <location>
        <begin position="927"/>
        <end position="996"/>
    </location>
</feature>
<dbReference type="AlphaFoldDB" id="A0A316ZBG0"/>
<protein>
    <submittedName>
        <fullName evidence="2">SGT1-domain-containing protein</fullName>
    </submittedName>
</protein>
<feature type="compositionally biased region" description="Low complexity" evidence="1">
    <location>
        <begin position="928"/>
        <end position="948"/>
    </location>
</feature>
<dbReference type="EMBL" id="KZ819291">
    <property type="protein sequence ID" value="PWN98364.1"/>
    <property type="molecule type" value="Genomic_DNA"/>
</dbReference>
<dbReference type="GeneID" id="37272738"/>
<feature type="compositionally biased region" description="Acidic residues" evidence="1">
    <location>
        <begin position="976"/>
        <end position="987"/>
    </location>
</feature>
<dbReference type="STRING" id="58919.A0A316ZBG0"/>
<feature type="compositionally biased region" description="Low complexity" evidence="1">
    <location>
        <begin position="619"/>
        <end position="638"/>
    </location>
</feature>
<keyword evidence="3" id="KW-1185">Reference proteome</keyword>
<evidence type="ECO:0000256" key="1">
    <source>
        <dbReference type="SAM" id="MobiDB-lite"/>
    </source>
</evidence>
<dbReference type="PANTHER" id="PTHR13060">
    <property type="entry name" value="SGT1 PROTEIN HSGT1 SUPPRESSOR OF GCR2"/>
    <property type="match status" value="1"/>
</dbReference>
<dbReference type="OrthoDB" id="27237at2759"/>
<feature type="compositionally biased region" description="Low complexity" evidence="1">
    <location>
        <begin position="847"/>
        <end position="884"/>
    </location>
</feature>
<dbReference type="Pfam" id="PF07093">
    <property type="entry name" value="SGT1"/>
    <property type="match status" value="2"/>
</dbReference>
<dbReference type="GO" id="GO:0005634">
    <property type="term" value="C:nucleus"/>
    <property type="evidence" value="ECO:0007669"/>
    <property type="project" value="TreeGrafter"/>
</dbReference>
<sequence>MDADDDLSGNGAALVAQGAASEKTAHLRADLHPAAPLPRQELAALGAALQAHLDDAVRALGYLWHRERPRIRVAADGAALRLFLRTGASLDDEWLVLHLLRRAQAQPRFAGLAAAVRDEDGDVLLIEAADALPEWLTPECAAGRCWLWQGAVHLVAPAAGAAPAPLSAAEALPVVRSGAALHPAITAAAFARLASYPSLEWAKLSLHSTLAYLPRRAAALLHAEPQLISAAAEALEGREGPRDARVCAAMAVFGPGAAAGAVSSPAAASPHPPQLGTALRDGTVLTPLRMTRQMYAALLTQRFFPPKPFGAEWRSAVELWWALCDEERHPDAEGRRSVLPSDEEARTKIREEGRRRDLGAKLAAGLEMLYAQAKERGPRNRHMADDPRSLPEYKSFLASLTTLGYFEQQLEGSARWQELERAAVEKWVALQPEGDDAEDEGHVNDDAFALVKRLLAETSEQAATLQGIDPSSSRAVLSAYEDPDGFLDDEPDGLAEQDGEQENPEEAAAEEQLKAFAERLESFVDADGDVDGALFDDEMGSDDEEDALAQAKARVAGMSAVEREEASRKLVPALQENEWGARNNEDVKRAAQEARKAADAMNVDDQRAAPHAPAPVNDPSAQASSAPAQATSASAQAPMETYEPPEDLSLPEANAAAQKAARAAMEKASSRLTATKVRYDGASDSEESVDSEILRAGETAEERRERARWLDMEEEEQDDKEGDDEELGDPNMEDELAGFLEFTRKSLGLSDEQYEAILSERRGRGAFVPNASTSSQKAASNTPAADTTDEATLKGKKKAPTRFDLHDPAVMESLPASRVAKRAAGSPAPSQPTPAPGERGGTPKPLPASAAAASSKSKLTSSSAPRTSASERAAAGARAEAVAQEAERRAALRQSSEASGRAPNAELNSFEKVMAALDAELANHKLGARPSAPSAGAAASWAGPQAKPTLPPPPAPQPPRRARFEDDDGDARMGGSDDEESDDEELSAQDAELLAKLSGSGLPASLQALSGEGGEQAQREMLQNLLMSFKGQGAAPGPVGNLAGRLGTRLPSDLDR</sequence>
<feature type="compositionally biased region" description="Pro residues" evidence="1">
    <location>
        <begin position="949"/>
        <end position="959"/>
    </location>
</feature>
<dbReference type="PANTHER" id="PTHR13060:SF0">
    <property type="entry name" value="PROTEIN ECDYSONELESS HOMOLOG"/>
    <property type="match status" value="1"/>
</dbReference>
<feature type="region of interest" description="Disordered" evidence="1">
    <location>
        <begin position="482"/>
        <end position="510"/>
    </location>
</feature>
<evidence type="ECO:0000313" key="2">
    <source>
        <dbReference type="EMBL" id="PWN98364.1"/>
    </source>
</evidence>
<reference evidence="2 3" key="1">
    <citation type="journal article" date="2018" name="Mol. Biol. Evol.">
        <title>Broad Genomic Sampling Reveals a Smut Pathogenic Ancestry of the Fungal Clade Ustilaginomycotina.</title>
        <authorList>
            <person name="Kijpornyongpan T."/>
            <person name="Mondo S.J."/>
            <person name="Barry K."/>
            <person name="Sandor L."/>
            <person name="Lee J."/>
            <person name="Lipzen A."/>
            <person name="Pangilinan J."/>
            <person name="LaButti K."/>
            <person name="Hainaut M."/>
            <person name="Henrissat B."/>
            <person name="Grigoriev I.V."/>
            <person name="Spatafora J.W."/>
            <person name="Aime M.C."/>
        </authorList>
    </citation>
    <scope>NUCLEOTIDE SEQUENCE [LARGE SCALE GENOMIC DNA]</scope>
    <source>
        <strain evidence="2 3">MCA 4186</strain>
    </source>
</reference>
<feature type="compositionally biased region" description="Low complexity" evidence="1">
    <location>
        <begin position="652"/>
        <end position="663"/>
    </location>
</feature>
<feature type="compositionally biased region" description="Polar residues" evidence="1">
    <location>
        <begin position="770"/>
        <end position="785"/>
    </location>
</feature>
<feature type="compositionally biased region" description="Basic and acidic residues" evidence="1">
    <location>
        <begin position="583"/>
        <end position="608"/>
    </location>
</feature>
<dbReference type="RefSeq" id="XP_025598643.1">
    <property type="nucleotide sequence ID" value="XM_025745194.1"/>
</dbReference>
<feature type="compositionally biased region" description="Acidic residues" evidence="1">
    <location>
        <begin position="529"/>
        <end position="547"/>
    </location>
</feature>
<feature type="region of interest" description="Disordered" evidence="1">
    <location>
        <begin position="1033"/>
        <end position="1056"/>
    </location>
</feature>
<accession>A0A316ZBG0</accession>